<sequence>MKIGIELRTINKTSHFSDLLDLSDKTEDEIADIKDEIDGTLEGVASGNGLGIVIEGRNYAFPSSAIEYATTYEAD</sequence>
<gene>
    <name evidence="1" type="primary">252</name>
    <name evidence="1" type="ORF">SEA_GENIE2_252</name>
</gene>
<accession>A0A411C4S6</accession>
<name>A0A411C4S6_9CAUD</name>
<reference evidence="1 2" key="1">
    <citation type="submission" date="2019-01" db="EMBL/GenBank/DDBJ databases">
        <authorList>
            <person name="Lyon D.B."/>
            <person name="Harback M.R."/>
            <person name="Yucebas K."/>
            <person name="Mousa M."/>
            <person name="Fanegan A."/>
            <person name="Shaffer C.D."/>
            <person name="Weston-Hafer K.A."/>
            <person name="Garlena R.A."/>
            <person name="Russell D.A."/>
            <person name="Pope W.H."/>
            <person name="Jacobs-Sera D."/>
            <person name="Hendrix R.W."/>
            <person name="Hatfull G.F."/>
        </authorList>
    </citation>
    <scope>NUCLEOTIDE SEQUENCE [LARGE SCALE GENOMIC DNA]</scope>
</reference>
<organism evidence="1 2">
    <name type="scientific">Streptomyces phage Genie2</name>
    <dbReference type="NCBI Taxonomy" id="2502445"/>
    <lineage>
        <taxon>Viruses</taxon>
        <taxon>Duplodnaviria</taxon>
        <taxon>Heunggongvirae</taxon>
        <taxon>Uroviricota</taxon>
        <taxon>Caudoviricetes</taxon>
        <taxon>Stanwilliamsviridae</taxon>
        <taxon>Boydwoodruffvirinae</taxon>
        <taxon>Karimacvirus</taxon>
        <taxon>Karimacvirus yaboi</taxon>
        <taxon>Streptomyces virus Yaboi</taxon>
    </lineage>
</organism>
<dbReference type="Proteomes" id="UP000290620">
    <property type="component" value="Segment"/>
</dbReference>
<proteinExistence type="predicted"/>
<dbReference type="EMBL" id="MK359332">
    <property type="protein sequence ID" value="QAY08873.1"/>
    <property type="molecule type" value="Genomic_DNA"/>
</dbReference>
<evidence type="ECO:0000313" key="1">
    <source>
        <dbReference type="EMBL" id="QAY08873.1"/>
    </source>
</evidence>
<protein>
    <submittedName>
        <fullName evidence="1">Uncharacterized protein</fullName>
    </submittedName>
</protein>
<evidence type="ECO:0000313" key="2">
    <source>
        <dbReference type="Proteomes" id="UP000290620"/>
    </source>
</evidence>